<feature type="transmembrane region" description="Helical" evidence="6">
    <location>
        <begin position="430"/>
        <end position="447"/>
    </location>
</feature>
<feature type="domain" description="ABC transmembrane type-1" evidence="7">
    <location>
        <begin position="390"/>
        <end position="604"/>
    </location>
</feature>
<keyword evidence="5 6" id="KW-0472">Membrane</keyword>
<dbReference type="STRING" id="192814.GCA_900166575_03043"/>
<evidence type="ECO:0000256" key="6">
    <source>
        <dbReference type="RuleBase" id="RU363032"/>
    </source>
</evidence>
<reference evidence="8 9" key="1">
    <citation type="journal article" date="2003" name="Int. J. Syst. Evol. Microbiol.">
        <title>Halobacillus salinus sp. nov., isolated from a salt lake on the coast of the East Sea in Korea.</title>
        <authorList>
            <person name="Yoon J.H."/>
            <person name="Kang K.H."/>
            <person name="Park Y.H."/>
        </authorList>
    </citation>
    <scope>NUCLEOTIDE SEQUENCE [LARGE SCALE GENOMIC DNA]</scope>
    <source>
        <strain evidence="8 9">HSL-3</strain>
    </source>
</reference>
<protein>
    <submittedName>
        <fullName evidence="8">ABC transporter permease subunit</fullName>
    </submittedName>
</protein>
<feature type="transmembrane region" description="Helical" evidence="6">
    <location>
        <begin position="322"/>
        <end position="342"/>
    </location>
</feature>
<evidence type="ECO:0000313" key="8">
    <source>
        <dbReference type="EMBL" id="TGB02633.1"/>
    </source>
</evidence>
<evidence type="ECO:0000313" key="9">
    <source>
        <dbReference type="Proteomes" id="UP000297982"/>
    </source>
</evidence>
<keyword evidence="9" id="KW-1185">Reference proteome</keyword>
<dbReference type="PROSITE" id="PS50928">
    <property type="entry name" value="ABC_TM1"/>
    <property type="match status" value="2"/>
</dbReference>
<keyword evidence="3 6" id="KW-0812">Transmembrane</keyword>
<dbReference type="AlphaFoldDB" id="A0A4Z0GZC9"/>
<dbReference type="RefSeq" id="WP_135327613.1">
    <property type="nucleotide sequence ID" value="NZ_SRJC01000002.1"/>
</dbReference>
<dbReference type="SUPFAM" id="SSF161098">
    <property type="entry name" value="MetI-like"/>
    <property type="match status" value="2"/>
</dbReference>
<feature type="transmembrane region" description="Helical" evidence="6">
    <location>
        <begin position="252"/>
        <end position="272"/>
    </location>
</feature>
<evidence type="ECO:0000256" key="1">
    <source>
        <dbReference type="ARBA" id="ARBA00004141"/>
    </source>
</evidence>
<dbReference type="EMBL" id="SRJC01000002">
    <property type="protein sequence ID" value="TGB02633.1"/>
    <property type="molecule type" value="Genomic_DNA"/>
</dbReference>
<evidence type="ECO:0000256" key="4">
    <source>
        <dbReference type="ARBA" id="ARBA00022989"/>
    </source>
</evidence>
<keyword evidence="4 6" id="KW-1133">Transmembrane helix</keyword>
<dbReference type="Pfam" id="PF00528">
    <property type="entry name" value="BPD_transp_1"/>
    <property type="match status" value="1"/>
</dbReference>
<keyword evidence="2 6" id="KW-0813">Transport</keyword>
<evidence type="ECO:0000259" key="7">
    <source>
        <dbReference type="PROSITE" id="PS50928"/>
    </source>
</evidence>
<feature type="transmembrane region" description="Helical" evidence="6">
    <location>
        <begin position="80"/>
        <end position="101"/>
    </location>
</feature>
<gene>
    <name evidence="8" type="ORF">E4663_10740</name>
</gene>
<dbReference type="InterPro" id="IPR035906">
    <property type="entry name" value="MetI-like_sf"/>
</dbReference>
<dbReference type="GO" id="GO:0005886">
    <property type="term" value="C:plasma membrane"/>
    <property type="evidence" value="ECO:0007669"/>
    <property type="project" value="UniProtKB-SubCell"/>
</dbReference>
<evidence type="ECO:0000256" key="5">
    <source>
        <dbReference type="ARBA" id="ARBA00023136"/>
    </source>
</evidence>
<dbReference type="Gene3D" id="1.10.3720.10">
    <property type="entry name" value="MetI-like"/>
    <property type="match status" value="2"/>
</dbReference>
<organism evidence="8 9">
    <name type="scientific">Halobacillus salinus</name>
    <dbReference type="NCBI Taxonomy" id="192814"/>
    <lineage>
        <taxon>Bacteria</taxon>
        <taxon>Bacillati</taxon>
        <taxon>Bacillota</taxon>
        <taxon>Bacilli</taxon>
        <taxon>Bacillales</taxon>
        <taxon>Bacillaceae</taxon>
        <taxon>Halobacillus</taxon>
    </lineage>
</organism>
<evidence type="ECO:0000256" key="3">
    <source>
        <dbReference type="ARBA" id="ARBA00022692"/>
    </source>
</evidence>
<feature type="transmembrane region" description="Helical" evidence="6">
    <location>
        <begin position="7"/>
        <end position="27"/>
    </location>
</feature>
<dbReference type="PANTHER" id="PTHR43839">
    <property type="entry name" value="OPPC IN A BINDING PROTEIN-DEPENDENT TRANSPORT SYSTEM"/>
    <property type="match status" value="1"/>
</dbReference>
<feature type="transmembrane region" description="Helical" evidence="6">
    <location>
        <begin position="467"/>
        <end position="485"/>
    </location>
</feature>
<comment type="similarity">
    <text evidence="6">Belongs to the binding-protein-dependent transport system permease family.</text>
</comment>
<dbReference type="PANTHER" id="PTHR43839:SF3">
    <property type="entry name" value="OLIGOPEPTIDE ABC TRANSPORTER, PERMEASE PROTEIN"/>
    <property type="match status" value="1"/>
</dbReference>
<accession>A0A4Z0GZC9</accession>
<feature type="transmembrane region" description="Helical" evidence="6">
    <location>
        <begin position="583"/>
        <end position="604"/>
    </location>
</feature>
<feature type="transmembrane region" description="Helical" evidence="6">
    <location>
        <begin position="220"/>
        <end position="246"/>
    </location>
</feature>
<name>A0A4Z0GZC9_9BACI</name>
<feature type="transmembrane region" description="Helical" evidence="6">
    <location>
        <begin position="394"/>
        <end position="418"/>
    </location>
</feature>
<dbReference type="InterPro" id="IPR000515">
    <property type="entry name" value="MetI-like"/>
</dbReference>
<comment type="caution">
    <text evidence="8">The sequence shown here is derived from an EMBL/GenBank/DDBJ whole genome shotgun (WGS) entry which is preliminary data.</text>
</comment>
<dbReference type="GO" id="GO:0055085">
    <property type="term" value="P:transmembrane transport"/>
    <property type="evidence" value="ECO:0007669"/>
    <property type="project" value="InterPro"/>
</dbReference>
<feature type="transmembrane region" description="Helical" evidence="6">
    <location>
        <begin position="156"/>
        <end position="175"/>
    </location>
</feature>
<evidence type="ECO:0000256" key="2">
    <source>
        <dbReference type="ARBA" id="ARBA00022448"/>
    </source>
</evidence>
<feature type="transmembrane region" description="Helical" evidence="6">
    <location>
        <begin position="532"/>
        <end position="555"/>
    </location>
</feature>
<sequence>MRVLSFLFYYVLGIVGIALISTMPVLFQDGAFFNISLYLSELKRLFIMMVTPSDWVYFYKGHPEPIFGFLWRLYRYSMTLFLSGIVLGLTLAFFLALGTMYMPRWVKRMMERVLHLFEAIPDLLLAFGLQILIVWFYKQSGIIVMDFATVGQDRIYALPILTIAVLPTVMMYKVIMALMEEEMTKSYVDMAKSKGLVKSRILNIHMMRNIVKSMFYHSKIIVWGALSSLFIFEYIFNINGITWAFLSDFRPFVTAVILILLFTPFFFLYQGVETFVFRDDSMMSVPTVRMNHFLGSISLKGQGKSFKRVMKEFAAHFKNPKFLAGFLIIGTMLTVSFIHTFTADPLIEQTILIYDENGKLVSANPHSPEFVFLGTDELGFSIVDQLLVGAKYTILFALVVAFLRMIVGFILAIPFAFFFPPKLQRGVEKLVDGMHFLPLTIIAYIVLKPVLDFTPGMDDSTQWERILYEGTMLTLLVVPLVMILFGNEMKQFLKEEFVISTKVMGGSSVHLLWKHLLPHLSARMGIVFGQQFIQTLLLLIHLGVLDVFFGGTIIYPPDPPRSSTNEWSGLIGAAKNSLMTGNWWYIVPALVCFMVLIIAMQLIIAGIKEVQHIRVGVPIKRTSWWKGLLTKRKKEEQTPSSVREEEFEFIEEELARRRSG</sequence>
<feature type="domain" description="ABC transmembrane type-1" evidence="7">
    <location>
        <begin position="74"/>
        <end position="269"/>
    </location>
</feature>
<feature type="transmembrane region" description="Helical" evidence="6">
    <location>
        <begin position="113"/>
        <end position="136"/>
    </location>
</feature>
<proteinExistence type="inferred from homology"/>
<dbReference type="Proteomes" id="UP000297982">
    <property type="component" value="Unassembled WGS sequence"/>
</dbReference>
<comment type="subcellular location">
    <subcellularLocation>
        <location evidence="6">Cell membrane</location>
        <topology evidence="6">Multi-pass membrane protein</topology>
    </subcellularLocation>
    <subcellularLocation>
        <location evidence="1">Membrane</location>
        <topology evidence="1">Multi-pass membrane protein</topology>
    </subcellularLocation>
</comment>